<organism evidence="2 3">
    <name type="scientific">Salinimicrobium oceani</name>
    <dbReference type="NCBI Taxonomy" id="2722702"/>
    <lineage>
        <taxon>Bacteria</taxon>
        <taxon>Pseudomonadati</taxon>
        <taxon>Bacteroidota</taxon>
        <taxon>Flavobacteriia</taxon>
        <taxon>Flavobacteriales</taxon>
        <taxon>Flavobacteriaceae</taxon>
        <taxon>Salinimicrobium</taxon>
    </lineage>
</organism>
<dbReference type="GO" id="GO:0004519">
    <property type="term" value="F:endonuclease activity"/>
    <property type="evidence" value="ECO:0007669"/>
    <property type="project" value="UniProtKB-KW"/>
</dbReference>
<dbReference type="Pfam" id="PF19580">
    <property type="entry name" value="Exo_endo_phos_3"/>
    <property type="match status" value="1"/>
</dbReference>
<keyword evidence="3" id="KW-1185">Reference proteome</keyword>
<gene>
    <name evidence="2" type="ORF">HC175_08190</name>
</gene>
<feature type="domain" description="Endonuclease/exonuclease/phosphatase" evidence="1">
    <location>
        <begin position="25"/>
        <end position="341"/>
    </location>
</feature>
<dbReference type="PANTHER" id="PTHR42834:SF1">
    <property type="entry name" value="ENDONUCLEASE_EXONUCLEASE_PHOSPHATASE FAMILY PROTEIN (AFU_ORTHOLOGUE AFUA_3G09210)"/>
    <property type="match status" value="1"/>
</dbReference>
<keyword evidence="2" id="KW-0378">Hydrolase</keyword>
<accession>A0ABX1D2I9</accession>
<dbReference type="Gene3D" id="3.60.10.10">
    <property type="entry name" value="Endonuclease/exonuclease/phosphatase"/>
    <property type="match status" value="1"/>
</dbReference>
<dbReference type="InterPro" id="IPR036691">
    <property type="entry name" value="Endo/exonu/phosph_ase_sf"/>
</dbReference>
<proteinExistence type="predicted"/>
<dbReference type="InterPro" id="IPR005135">
    <property type="entry name" value="Endo/exonuclease/phosphatase"/>
</dbReference>
<dbReference type="EMBL" id="JAAVJR010000004">
    <property type="protein sequence ID" value="NJW52898.1"/>
    <property type="molecule type" value="Genomic_DNA"/>
</dbReference>
<keyword evidence="2" id="KW-0255">Endonuclease</keyword>
<evidence type="ECO:0000313" key="2">
    <source>
        <dbReference type="EMBL" id="NJW52898.1"/>
    </source>
</evidence>
<sequence>MLFTLLFLGSYVLQAQRKEEFEVVSIGFYNLENLYDFHDDPNTFDDDRAPSGKDRWTQDLYQKKLNNMAYAISEIGKEFTGRPPDILGVCEIENLQVLEDLVKNPFLKPYNYGIVHFDSPDRRGIDVALLYRREIFSPKQVSRHELVLFEPKEPTKRSFTRDQLLVSGSMAGDQVHFLINHWPSRSGGEKLSSHRRENAAKLNRKIVDSLNRIDPYARIMIMGDFNDDPHNTSLTKILGVKSRKEQLLLKDLYNPYANLARRGAGSLAYRDQWNLFDQIILSTPLVEKDPSKFSFFKAYIFNEPFLTTPTGQYKGYPFRSFGSTGFTGGYSDHFPVYVLLIKKK</sequence>
<evidence type="ECO:0000313" key="3">
    <source>
        <dbReference type="Proteomes" id="UP000703674"/>
    </source>
</evidence>
<reference evidence="2 3" key="1">
    <citation type="submission" date="2020-03" db="EMBL/GenBank/DDBJ databases">
        <title>Salinimicrobium sp. nov, isolated from SCS.</title>
        <authorList>
            <person name="Cao W.R."/>
        </authorList>
    </citation>
    <scope>NUCLEOTIDE SEQUENCE [LARGE SCALE GENOMIC DNA]</scope>
    <source>
        <strain evidence="3">J15B91</strain>
    </source>
</reference>
<dbReference type="SUPFAM" id="SSF56219">
    <property type="entry name" value="DNase I-like"/>
    <property type="match status" value="1"/>
</dbReference>
<dbReference type="Proteomes" id="UP000703674">
    <property type="component" value="Unassembled WGS sequence"/>
</dbReference>
<evidence type="ECO:0000259" key="1">
    <source>
        <dbReference type="Pfam" id="PF19580"/>
    </source>
</evidence>
<protein>
    <submittedName>
        <fullName evidence="2">Endonuclease/exonuclease/phosphatase family protein</fullName>
    </submittedName>
</protein>
<keyword evidence="2" id="KW-0540">Nuclease</keyword>
<name>A0ABX1D2I9_9FLAO</name>
<comment type="caution">
    <text evidence="2">The sequence shown here is derived from an EMBL/GenBank/DDBJ whole genome shotgun (WGS) entry which is preliminary data.</text>
</comment>
<dbReference type="PANTHER" id="PTHR42834">
    <property type="entry name" value="ENDONUCLEASE/EXONUCLEASE/PHOSPHATASE FAMILY PROTEIN (AFU_ORTHOLOGUE AFUA_3G09210)"/>
    <property type="match status" value="1"/>
</dbReference>